<evidence type="ECO:0000313" key="1">
    <source>
        <dbReference type="EMBL" id="KAF5938011.1"/>
    </source>
</evidence>
<evidence type="ECO:0008006" key="3">
    <source>
        <dbReference type="Google" id="ProtNLM"/>
    </source>
</evidence>
<gene>
    <name evidence="1" type="ORF">HYC85_025517</name>
</gene>
<accession>A0A7J7GDJ0</accession>
<organism evidence="1 2">
    <name type="scientific">Camellia sinensis</name>
    <name type="common">Tea plant</name>
    <name type="synonym">Thea sinensis</name>
    <dbReference type="NCBI Taxonomy" id="4442"/>
    <lineage>
        <taxon>Eukaryota</taxon>
        <taxon>Viridiplantae</taxon>
        <taxon>Streptophyta</taxon>
        <taxon>Embryophyta</taxon>
        <taxon>Tracheophyta</taxon>
        <taxon>Spermatophyta</taxon>
        <taxon>Magnoliopsida</taxon>
        <taxon>eudicotyledons</taxon>
        <taxon>Gunneridae</taxon>
        <taxon>Pentapetalae</taxon>
        <taxon>asterids</taxon>
        <taxon>Ericales</taxon>
        <taxon>Theaceae</taxon>
        <taxon>Camellia</taxon>
    </lineage>
</organism>
<feature type="non-terminal residue" evidence="1">
    <location>
        <position position="199"/>
    </location>
</feature>
<dbReference type="EMBL" id="JACBKZ010000012">
    <property type="protein sequence ID" value="KAF5938011.1"/>
    <property type="molecule type" value="Genomic_DNA"/>
</dbReference>
<evidence type="ECO:0000313" key="2">
    <source>
        <dbReference type="Proteomes" id="UP000593564"/>
    </source>
</evidence>
<proteinExistence type="predicted"/>
<dbReference type="Proteomes" id="UP000593564">
    <property type="component" value="Unassembled WGS sequence"/>
</dbReference>
<protein>
    <recommendedName>
        <fullName evidence="3">Coiled-coil domain-containing protein 25</fullName>
    </recommendedName>
</protein>
<name>A0A7J7GDJ0_CAMSI</name>
<dbReference type="InterPro" id="IPR039730">
    <property type="entry name" value="Jlp2/Ccd25"/>
</dbReference>
<reference evidence="2" key="1">
    <citation type="journal article" date="2020" name="Nat. Commun.">
        <title>Genome assembly of wild tea tree DASZ reveals pedigree and selection history of tea varieties.</title>
        <authorList>
            <person name="Zhang W."/>
            <person name="Zhang Y."/>
            <person name="Qiu H."/>
            <person name="Guo Y."/>
            <person name="Wan H."/>
            <person name="Zhang X."/>
            <person name="Scossa F."/>
            <person name="Alseekh S."/>
            <person name="Zhang Q."/>
            <person name="Wang P."/>
            <person name="Xu L."/>
            <person name="Schmidt M.H."/>
            <person name="Jia X."/>
            <person name="Li D."/>
            <person name="Zhu A."/>
            <person name="Guo F."/>
            <person name="Chen W."/>
            <person name="Ni D."/>
            <person name="Usadel B."/>
            <person name="Fernie A.R."/>
            <person name="Wen W."/>
        </authorList>
    </citation>
    <scope>NUCLEOTIDE SEQUENCE [LARGE SCALE GENOMIC DNA]</scope>
    <source>
        <strain evidence="2">cv. G240</strain>
    </source>
</reference>
<dbReference type="PANTHER" id="PTHR13049:SF2">
    <property type="entry name" value="COILED-COIL DOMAIN-CONTAINING PROTEIN 25"/>
    <property type="match status" value="1"/>
</dbReference>
<sequence length="199" mass="22610">VSRGQNVFGPCLCERLHKGQTIDDISEGNKVNNVDVVYTPWQNLKKTASMDFGQVGFHNPKMVRTVRVEKRINEIVNRLNRTKLFVPVYCAAEREAVNAAERAERKLQLRDKFTESCRTHKGANRNQCRDSLQSLVGPIKNRILKRCAQFFKRRAIKRRAQSIKRCAGHDGEARGRLGLRARLSAGGKRRAMRVAALAI</sequence>
<dbReference type="PANTHER" id="PTHR13049">
    <property type="entry name" value="DUF814-RELATED"/>
    <property type="match status" value="1"/>
</dbReference>
<keyword evidence="2" id="KW-1185">Reference proteome</keyword>
<comment type="caution">
    <text evidence="1">The sequence shown here is derived from an EMBL/GenBank/DDBJ whole genome shotgun (WGS) entry which is preliminary data.</text>
</comment>
<dbReference type="AlphaFoldDB" id="A0A7J7GDJ0"/>
<reference evidence="1 2" key="2">
    <citation type="submission" date="2020-07" db="EMBL/GenBank/DDBJ databases">
        <title>Genome assembly of wild tea tree DASZ reveals pedigree and selection history of tea varieties.</title>
        <authorList>
            <person name="Zhang W."/>
        </authorList>
    </citation>
    <scope>NUCLEOTIDE SEQUENCE [LARGE SCALE GENOMIC DNA]</scope>
    <source>
        <strain evidence="2">cv. G240</strain>
        <tissue evidence="1">Leaf</tissue>
    </source>
</reference>